<organism evidence="2 3">
    <name type="scientific">Sordaria macrospora</name>
    <dbReference type="NCBI Taxonomy" id="5147"/>
    <lineage>
        <taxon>Eukaryota</taxon>
        <taxon>Fungi</taxon>
        <taxon>Dikarya</taxon>
        <taxon>Ascomycota</taxon>
        <taxon>Pezizomycotina</taxon>
        <taxon>Sordariomycetes</taxon>
        <taxon>Sordariomycetidae</taxon>
        <taxon>Sordariales</taxon>
        <taxon>Sordariaceae</taxon>
        <taxon>Sordaria</taxon>
    </lineage>
</organism>
<dbReference type="EMBL" id="NMPR01000012">
    <property type="protein sequence ID" value="KAA8635474.1"/>
    <property type="molecule type" value="Genomic_DNA"/>
</dbReference>
<feature type="region of interest" description="Disordered" evidence="1">
    <location>
        <begin position="1"/>
        <end position="111"/>
    </location>
</feature>
<feature type="compositionally biased region" description="Low complexity" evidence="1">
    <location>
        <begin position="99"/>
        <end position="111"/>
    </location>
</feature>
<evidence type="ECO:0000313" key="2">
    <source>
        <dbReference type="EMBL" id="KAA8635474.1"/>
    </source>
</evidence>
<name>A0A8S8ZXE8_SORMA</name>
<evidence type="ECO:0000256" key="1">
    <source>
        <dbReference type="SAM" id="MobiDB-lite"/>
    </source>
</evidence>
<protein>
    <submittedName>
        <fullName evidence="2">Uncharacterized protein</fullName>
    </submittedName>
</protein>
<reference evidence="2 3" key="1">
    <citation type="submission" date="2017-07" db="EMBL/GenBank/DDBJ databases">
        <title>Genome sequence of the Sordaria macrospora wild type strain R19027.</title>
        <authorList>
            <person name="Nowrousian M."/>
            <person name="Teichert I."/>
            <person name="Kueck U."/>
        </authorList>
    </citation>
    <scope>NUCLEOTIDE SEQUENCE [LARGE SCALE GENOMIC DNA]</scope>
    <source>
        <strain evidence="2 3">R19027</strain>
        <tissue evidence="2">Mycelium</tissue>
    </source>
</reference>
<accession>A0A8S8ZXE8</accession>
<dbReference type="AlphaFoldDB" id="A0A8S8ZXE8"/>
<evidence type="ECO:0000313" key="3">
    <source>
        <dbReference type="Proteomes" id="UP000433876"/>
    </source>
</evidence>
<sequence>MPPPEYTSKIPAPKGDARVGAGRKRQEKPASAAGPSFLPIWKALKKEQSKGLKSVVLTPSHKKKAKDKKEKEEKEGSTDDDKPPQVQGEGRQQHPSAPAPAAAAAAAAAADEGWVYVDEDVDWVVEIQPLKKKRDNKEEEWVAIVPISRE</sequence>
<comment type="caution">
    <text evidence="2">The sequence shown here is derived from an EMBL/GenBank/DDBJ whole genome shotgun (WGS) entry which is preliminary data.</text>
</comment>
<feature type="compositionally biased region" description="Basic and acidic residues" evidence="1">
    <location>
        <begin position="67"/>
        <end position="83"/>
    </location>
</feature>
<gene>
    <name evidence="2" type="ORF">SMACR_00569</name>
</gene>
<dbReference type="Proteomes" id="UP000433876">
    <property type="component" value="Unassembled WGS sequence"/>
</dbReference>
<proteinExistence type="predicted"/>
<dbReference type="VEuPathDB" id="FungiDB:SMAC_00569"/>